<proteinExistence type="predicted"/>
<dbReference type="EMBL" id="LAZR01020218">
    <property type="protein sequence ID" value="KKL89687.1"/>
    <property type="molecule type" value="Genomic_DNA"/>
</dbReference>
<dbReference type="AlphaFoldDB" id="A0A0F9IRB2"/>
<protein>
    <submittedName>
        <fullName evidence="1">Uncharacterized protein</fullName>
    </submittedName>
</protein>
<name>A0A0F9IRB2_9ZZZZ</name>
<evidence type="ECO:0000313" key="1">
    <source>
        <dbReference type="EMBL" id="KKL89687.1"/>
    </source>
</evidence>
<comment type="caution">
    <text evidence="1">The sequence shown here is derived from an EMBL/GenBank/DDBJ whole genome shotgun (WGS) entry which is preliminary data.</text>
</comment>
<reference evidence="1" key="1">
    <citation type="journal article" date="2015" name="Nature">
        <title>Complex archaea that bridge the gap between prokaryotes and eukaryotes.</title>
        <authorList>
            <person name="Spang A."/>
            <person name="Saw J.H."/>
            <person name="Jorgensen S.L."/>
            <person name="Zaremba-Niedzwiedzka K."/>
            <person name="Martijn J."/>
            <person name="Lind A.E."/>
            <person name="van Eijk R."/>
            <person name="Schleper C."/>
            <person name="Guy L."/>
            <person name="Ettema T.J."/>
        </authorList>
    </citation>
    <scope>NUCLEOTIDE SEQUENCE</scope>
</reference>
<accession>A0A0F9IRB2</accession>
<gene>
    <name evidence="1" type="ORF">LCGC14_1912200</name>
</gene>
<sequence>MRKCGRQCRELRRAVREVERGRRKDIQRQALRFHNDSAKWGLEGSLERAIQAQLKILIIELLFHRDIFGSEINLDTIHADDCSPATAKP</sequence>
<organism evidence="1">
    <name type="scientific">marine sediment metagenome</name>
    <dbReference type="NCBI Taxonomy" id="412755"/>
    <lineage>
        <taxon>unclassified sequences</taxon>
        <taxon>metagenomes</taxon>
        <taxon>ecological metagenomes</taxon>
    </lineage>
</organism>